<dbReference type="Pfam" id="PF01835">
    <property type="entry name" value="MG2"/>
    <property type="match status" value="1"/>
</dbReference>
<feature type="domain" description="Alpha-2-macroglobulin bait region" evidence="2">
    <location>
        <begin position="671"/>
        <end position="817"/>
    </location>
</feature>
<dbReference type="OrthoDB" id="9767116at2"/>
<dbReference type="InterPro" id="IPR047565">
    <property type="entry name" value="Alpha-macroglob_thiol-ester_cl"/>
</dbReference>
<proteinExistence type="inferred from homology"/>
<dbReference type="Pfam" id="PF00207">
    <property type="entry name" value="A2M"/>
    <property type="match status" value="1"/>
</dbReference>
<dbReference type="KEGG" id="jas:FJQ89_16975"/>
<evidence type="ECO:0000259" key="2">
    <source>
        <dbReference type="SMART" id="SM01359"/>
    </source>
</evidence>
<dbReference type="SUPFAM" id="SSF48239">
    <property type="entry name" value="Terpenoid cyclases/Protein prenyltransferases"/>
    <property type="match status" value="1"/>
</dbReference>
<dbReference type="SMART" id="SM01359">
    <property type="entry name" value="A2M_N_2"/>
    <property type="match status" value="1"/>
</dbReference>
<organism evidence="4 5">
    <name type="scientific">Janthinobacterium tructae</name>
    <dbReference type="NCBI Taxonomy" id="2590869"/>
    <lineage>
        <taxon>Bacteria</taxon>
        <taxon>Pseudomonadati</taxon>
        <taxon>Pseudomonadota</taxon>
        <taxon>Betaproteobacteria</taxon>
        <taxon>Burkholderiales</taxon>
        <taxon>Oxalobacteraceae</taxon>
        <taxon>Janthinobacterium</taxon>
    </lineage>
</organism>
<dbReference type="SMART" id="SM01360">
    <property type="entry name" value="A2M"/>
    <property type="match status" value="1"/>
</dbReference>
<comment type="similarity">
    <text evidence="1">Belongs to the protease inhibitor I39 (alpha-2-macroglobulin) family. Bacterial alpha-2-macroglobulin subfamily.</text>
</comment>
<dbReference type="PANTHER" id="PTHR40094:SF1">
    <property type="entry name" value="UBIQUITIN DOMAIN-CONTAINING PROTEIN"/>
    <property type="match status" value="1"/>
</dbReference>
<dbReference type="Pfam" id="PF17973">
    <property type="entry name" value="bMG10"/>
    <property type="match status" value="1"/>
</dbReference>
<protein>
    <submittedName>
        <fullName evidence="4">Alpha-2-macroglobulin family protein</fullName>
    </submittedName>
</protein>
<dbReference type="PANTHER" id="PTHR40094">
    <property type="entry name" value="ALPHA-2-MACROGLOBULIN HOMOLOG"/>
    <property type="match status" value="1"/>
</dbReference>
<sequence>MEGHAVATCGQQSEFRRCVPAGVFVMKPIFVMKLFFASLLALVLIGGASAQEREPSNYATFKGEPFFLLSDVSYGSLDEARVRLEVPGRDMGRMNLEAYSGADIVIYRVPEPMEFLKKQRNLHRIQVEGNYQGEGLANTLSFLWDSWWKQSRLAWRKLFSGEARRAVTKEQPQLATNDAIRRPTVLANHPQYKPIKGMELVDSFRYPIWQAKAIAPPKGVKLDGSSSDFIVAGAGNVMIPLGKRKPGLYLVEAIIGEHRATTLVFVSDTVAVTKVSSGQMLVWTARRDNSAAVAGASVAWTDGTGVLQSAVTGFDGVASLERGSPEHTYVLGQDRAGGVFVSENFYYDSEIYNTKIYAVTDRPLYRPGDEVNVKFLGREFTSARASQAAASAPVSLTVLNPNGTPLLTQTLQLSGDTGADTRFRLPTEATAGGYELRFNYKDGVYGAAFRVAEYIKPHFEINVQPSKPEFKTGEMVKGSIALRYPDGKPVKNAKMTLSLRGQQNTMVEGELRYSGLFPVSLKTEEVTSDGSGNVDFTLPPAADPSRYILTVLATDGAAYRVKATRELMIERSSSSYQLKATRQFSDPGQVVHFDLLADGQGAARPVRWQMVQLEKQSKTEGAFDPNAKGWDVTFPASGSYQLALRDERGNLLAAASHWVAGDGVQTTPGSIEIVLDRARYRPGDMAEALITFSDKVDQALLTLERDKVEHHGLMAGAADWYQAKQVAPRQWRVRIPVKEEHGPNMTFSVAYTRNGDFVFENAGLQVIEPRIALQFKSDKEVYQPGEKVTLDVKATLDGKPLSTLVALGVVDEMIYVLQPEIAPDIGDFFYHPRRNNVRTTASLSFISYDMAQGRTAGAPARHNYNERGVKVLERPRRDNIDTAYWAPSLKTDANGNARVSFTMPDALTRWRITGRAMDSQGRVGQRTAYLRSDKNFYAKWTAPDWMRAGDAPRASVAVFNQTGKEQALDVLLSGGAQPKTEKLSAKPGVNYVEFPLAPGAGPLRLEVKQNGKLLDALETAMQTLPAAWSSPRSLVLPLDGATGETPLKLPADARNIRVSFAQGAASQFARIADDLIDYPYGCVEQTASRLIPLALATQSLGPDTGAASERLQTLLTAQRLRLVSMAGPNAVFGWWGNATAGNALMTAYAYYADWYAARALHIELPPEHWNKLLAVYSEHGLKDAMGDRALVLWMAREMGLPTQTLAAGLVDDSAIAVLGGKPRLAGDSGSLLLGGASDREAQAMALGLVALVASQNGIALPHGLQLQVASAWQVLRESKAPVAQALLMLSGEVPPSQADAVLAGVRAEMPTLDRAMTLLWVQKKLGGASFGKGPAVALDGAWQKRESRSGQPLWRWHDAKVLPDKLRLAAPAPAGTVAVLQYDSHAAEAQTLPVAVERRILRLKAGKGGYTTELLKPGEALSTDALYLDEITLKAAPGAKHRFGLLEVALPPGAMVESTTWGMVMAGDKPAALERARHTERRDGYAVPIEPLAGDVTVRHLLRFAQKGSYVLPPARFYRMYQPEQKAFEGGGKTMRALKVE</sequence>
<accession>A0A4Y6RP24</accession>
<evidence type="ECO:0000256" key="1">
    <source>
        <dbReference type="ARBA" id="ARBA00010556"/>
    </source>
</evidence>
<dbReference type="InterPro" id="IPR008930">
    <property type="entry name" value="Terpenoid_cyclase/PrenylTrfase"/>
</dbReference>
<dbReference type="Pfam" id="PF07703">
    <property type="entry name" value="A2M_BRD"/>
    <property type="match status" value="1"/>
</dbReference>
<evidence type="ECO:0000313" key="5">
    <source>
        <dbReference type="Proteomes" id="UP000316665"/>
    </source>
</evidence>
<dbReference type="InterPro" id="IPR041246">
    <property type="entry name" value="Bact_MG10"/>
</dbReference>
<gene>
    <name evidence="4" type="ORF">FJQ89_16975</name>
</gene>
<name>A0A4Y6RP24_9BURK</name>
<dbReference type="EMBL" id="CP041185">
    <property type="protein sequence ID" value="QDG74187.1"/>
    <property type="molecule type" value="Genomic_DNA"/>
</dbReference>
<dbReference type="InterPro" id="IPR051802">
    <property type="entry name" value="YfhM-like"/>
</dbReference>
<dbReference type="InterPro" id="IPR001599">
    <property type="entry name" value="Macroglobln_a2"/>
</dbReference>
<dbReference type="Gene3D" id="2.60.40.1930">
    <property type="match status" value="1"/>
</dbReference>
<evidence type="ECO:0000313" key="4">
    <source>
        <dbReference type="EMBL" id="QDG74187.1"/>
    </source>
</evidence>
<dbReference type="InterPro" id="IPR011625">
    <property type="entry name" value="A2M_N_BRD"/>
</dbReference>
<dbReference type="GO" id="GO:0004866">
    <property type="term" value="F:endopeptidase inhibitor activity"/>
    <property type="evidence" value="ECO:0007669"/>
    <property type="project" value="InterPro"/>
</dbReference>
<feature type="domain" description="Alpha-2-macroglobulin" evidence="3">
    <location>
        <begin position="882"/>
        <end position="972"/>
    </location>
</feature>
<reference evidence="4 5" key="1">
    <citation type="submission" date="2019-06" db="EMBL/GenBank/DDBJ databases">
        <title>Complete genome sequence of Janthinobacterium sp. SNU WT3 isolated from diseased rainbow trout.</title>
        <authorList>
            <person name="Oh W.T."/>
            <person name="Park S.C."/>
        </authorList>
    </citation>
    <scope>NUCLEOTIDE SEQUENCE [LARGE SCALE GENOMIC DNA]</scope>
    <source>
        <strain evidence="4 5">SNU WT3</strain>
    </source>
</reference>
<dbReference type="Gene3D" id="1.50.10.20">
    <property type="match status" value="1"/>
</dbReference>
<evidence type="ECO:0000259" key="3">
    <source>
        <dbReference type="SMART" id="SM01360"/>
    </source>
</evidence>
<keyword evidence="5" id="KW-1185">Reference proteome</keyword>
<dbReference type="Proteomes" id="UP000316665">
    <property type="component" value="Chromosome"/>
</dbReference>
<dbReference type="InterPro" id="IPR013783">
    <property type="entry name" value="Ig-like_fold"/>
</dbReference>
<dbReference type="SMART" id="SM01419">
    <property type="entry name" value="Thiol-ester_cl"/>
    <property type="match status" value="1"/>
</dbReference>
<dbReference type="InterPro" id="IPR002890">
    <property type="entry name" value="MG2"/>
</dbReference>
<dbReference type="Gene3D" id="2.60.40.10">
    <property type="entry name" value="Immunoglobulins"/>
    <property type="match status" value="1"/>
</dbReference>